<evidence type="ECO:0000313" key="3">
    <source>
        <dbReference type="EnsemblPlants" id="PNT73636"/>
    </source>
</evidence>
<evidence type="ECO:0000313" key="2">
    <source>
        <dbReference type="EMBL" id="PNT73641.1"/>
    </source>
</evidence>
<dbReference type="Gramene" id="PNT73636">
    <property type="protein sequence ID" value="PNT73636"/>
    <property type="gene ID" value="BRADI_2g61454v3"/>
</dbReference>
<sequence>MALASVQPTRAAHRQSISSPIEVSLAGEGGQRPVSPPRRRRPSRRRRFLGQVYGDPFAAARPGSNANGLGSRRDLCES</sequence>
<dbReference type="ExpressionAtlas" id="A0A2K2DH75">
    <property type="expression patterns" value="baseline"/>
</dbReference>
<evidence type="ECO:0000256" key="1">
    <source>
        <dbReference type="SAM" id="MobiDB-lite"/>
    </source>
</evidence>
<accession>A0A2K2DH75</accession>
<name>A0A2K2DH75_BRADI</name>
<reference evidence="2 3" key="1">
    <citation type="journal article" date="2010" name="Nature">
        <title>Genome sequencing and analysis of the model grass Brachypodium distachyon.</title>
        <authorList>
            <consortium name="International Brachypodium Initiative"/>
        </authorList>
    </citation>
    <scope>NUCLEOTIDE SEQUENCE [LARGE SCALE GENOMIC DNA]</scope>
    <source>
        <strain evidence="2 3">Bd21</strain>
    </source>
</reference>
<dbReference type="EnsemblPlants" id="PNT73641">
    <property type="protein sequence ID" value="PNT73641"/>
    <property type="gene ID" value="BRADI_2g61454v3"/>
</dbReference>
<organism evidence="2">
    <name type="scientific">Brachypodium distachyon</name>
    <name type="common">Purple false brome</name>
    <name type="synonym">Trachynia distachya</name>
    <dbReference type="NCBI Taxonomy" id="15368"/>
    <lineage>
        <taxon>Eukaryota</taxon>
        <taxon>Viridiplantae</taxon>
        <taxon>Streptophyta</taxon>
        <taxon>Embryophyta</taxon>
        <taxon>Tracheophyta</taxon>
        <taxon>Spermatophyta</taxon>
        <taxon>Magnoliopsida</taxon>
        <taxon>Liliopsida</taxon>
        <taxon>Poales</taxon>
        <taxon>Poaceae</taxon>
        <taxon>BOP clade</taxon>
        <taxon>Pooideae</taxon>
        <taxon>Stipodae</taxon>
        <taxon>Brachypodieae</taxon>
        <taxon>Brachypodium</taxon>
    </lineage>
</organism>
<dbReference type="EMBL" id="CM000881">
    <property type="protein sequence ID" value="PNT73641.1"/>
    <property type="molecule type" value="Genomic_DNA"/>
</dbReference>
<feature type="compositionally biased region" description="Basic residues" evidence="1">
    <location>
        <begin position="37"/>
        <end position="48"/>
    </location>
</feature>
<feature type="region of interest" description="Disordered" evidence="1">
    <location>
        <begin position="1"/>
        <end position="78"/>
    </location>
</feature>
<keyword evidence="4" id="KW-1185">Reference proteome</keyword>
<reference evidence="2" key="2">
    <citation type="submission" date="2017-06" db="EMBL/GenBank/DDBJ databases">
        <title>WGS assembly of Brachypodium distachyon.</title>
        <authorList>
            <consortium name="The International Brachypodium Initiative"/>
            <person name="Lucas S."/>
            <person name="Harmon-Smith M."/>
            <person name="Lail K."/>
            <person name="Tice H."/>
            <person name="Grimwood J."/>
            <person name="Bruce D."/>
            <person name="Barry K."/>
            <person name="Shu S."/>
            <person name="Lindquist E."/>
            <person name="Wang M."/>
            <person name="Pitluck S."/>
            <person name="Vogel J.P."/>
            <person name="Garvin D.F."/>
            <person name="Mockler T.C."/>
            <person name="Schmutz J."/>
            <person name="Rokhsar D."/>
            <person name="Bevan M.W."/>
        </authorList>
    </citation>
    <scope>NUCLEOTIDE SEQUENCE</scope>
    <source>
        <strain evidence="2">Bd21</strain>
    </source>
</reference>
<reference evidence="3" key="3">
    <citation type="submission" date="2018-08" db="UniProtKB">
        <authorList>
            <consortium name="EnsemblPlants"/>
        </authorList>
    </citation>
    <scope>IDENTIFICATION</scope>
    <source>
        <strain evidence="3">cv. Bd21</strain>
    </source>
</reference>
<protein>
    <submittedName>
        <fullName evidence="2 3">Uncharacterized protein</fullName>
    </submittedName>
</protein>
<dbReference type="EnsemblPlants" id="PNT73636">
    <property type="protein sequence ID" value="PNT73636"/>
    <property type="gene ID" value="BRADI_2g61454v3"/>
</dbReference>
<dbReference type="Proteomes" id="UP000008810">
    <property type="component" value="Chromosome 2"/>
</dbReference>
<evidence type="ECO:0000313" key="4">
    <source>
        <dbReference type="Proteomes" id="UP000008810"/>
    </source>
</evidence>
<dbReference type="EMBL" id="CM000881">
    <property type="protein sequence ID" value="PNT73636.1"/>
    <property type="molecule type" value="Genomic_DNA"/>
</dbReference>
<dbReference type="AlphaFoldDB" id="A0A2K2DH75"/>
<proteinExistence type="predicted"/>
<gene>
    <name evidence="2" type="ORF">BRADI_2g61454v3</name>
</gene>
<dbReference type="Gramene" id="PNT73641">
    <property type="protein sequence ID" value="PNT73641"/>
    <property type="gene ID" value="BRADI_2g61454v3"/>
</dbReference>